<feature type="compositionally biased region" description="Acidic residues" evidence="1">
    <location>
        <begin position="68"/>
        <end position="78"/>
    </location>
</feature>
<keyword evidence="3" id="KW-1185">Reference proteome</keyword>
<dbReference type="AlphaFoldDB" id="A0A4U5N419"/>
<evidence type="ECO:0000313" key="3">
    <source>
        <dbReference type="Proteomes" id="UP000298663"/>
    </source>
</evidence>
<dbReference type="Proteomes" id="UP000298663">
    <property type="component" value="Unassembled WGS sequence"/>
</dbReference>
<reference evidence="2 3" key="2">
    <citation type="journal article" date="2019" name="G3 (Bethesda)">
        <title>Hybrid Assembly of the Genome of the Entomopathogenic Nematode Steinernema carpocapsae Identifies the X-Chromosome.</title>
        <authorList>
            <person name="Serra L."/>
            <person name="Macchietto M."/>
            <person name="Macias-Munoz A."/>
            <person name="McGill C.J."/>
            <person name="Rodriguez I.M."/>
            <person name="Rodriguez B."/>
            <person name="Murad R."/>
            <person name="Mortazavi A."/>
        </authorList>
    </citation>
    <scope>NUCLEOTIDE SEQUENCE [LARGE SCALE GENOMIC DNA]</scope>
    <source>
        <strain evidence="2 3">ALL</strain>
    </source>
</reference>
<organism evidence="2 3">
    <name type="scientific">Steinernema carpocapsae</name>
    <name type="common">Entomopathogenic nematode</name>
    <dbReference type="NCBI Taxonomy" id="34508"/>
    <lineage>
        <taxon>Eukaryota</taxon>
        <taxon>Metazoa</taxon>
        <taxon>Ecdysozoa</taxon>
        <taxon>Nematoda</taxon>
        <taxon>Chromadorea</taxon>
        <taxon>Rhabditida</taxon>
        <taxon>Tylenchina</taxon>
        <taxon>Panagrolaimomorpha</taxon>
        <taxon>Strongyloidoidea</taxon>
        <taxon>Steinernematidae</taxon>
        <taxon>Steinernema</taxon>
    </lineage>
</organism>
<evidence type="ECO:0000313" key="2">
    <source>
        <dbReference type="EMBL" id="TKR77088.1"/>
    </source>
</evidence>
<reference evidence="2 3" key="1">
    <citation type="journal article" date="2015" name="Genome Biol.">
        <title>Comparative genomics of Steinernema reveals deeply conserved gene regulatory networks.</title>
        <authorList>
            <person name="Dillman A.R."/>
            <person name="Macchietto M."/>
            <person name="Porter C.F."/>
            <person name="Rogers A."/>
            <person name="Williams B."/>
            <person name="Antoshechkin I."/>
            <person name="Lee M.M."/>
            <person name="Goodwin Z."/>
            <person name="Lu X."/>
            <person name="Lewis E.E."/>
            <person name="Goodrich-Blair H."/>
            <person name="Stock S.P."/>
            <person name="Adams B.J."/>
            <person name="Sternberg P.W."/>
            <person name="Mortazavi A."/>
        </authorList>
    </citation>
    <scope>NUCLEOTIDE SEQUENCE [LARGE SCALE GENOMIC DNA]</scope>
    <source>
        <strain evidence="2 3">ALL</strain>
    </source>
</reference>
<evidence type="ECO:0000256" key="1">
    <source>
        <dbReference type="SAM" id="MobiDB-lite"/>
    </source>
</evidence>
<accession>A0A4U5N419</accession>
<comment type="caution">
    <text evidence="2">The sequence shown here is derived from an EMBL/GenBank/DDBJ whole genome shotgun (WGS) entry which is preliminary data.</text>
</comment>
<proteinExistence type="predicted"/>
<feature type="region of interest" description="Disordered" evidence="1">
    <location>
        <begin position="61"/>
        <end position="96"/>
    </location>
</feature>
<protein>
    <submittedName>
        <fullName evidence="2">Uncharacterized protein</fullName>
    </submittedName>
</protein>
<feature type="compositionally biased region" description="Polar residues" evidence="1">
    <location>
        <begin position="84"/>
        <end position="94"/>
    </location>
</feature>
<dbReference type="EMBL" id="AZBU02000005">
    <property type="protein sequence ID" value="TKR77088.1"/>
    <property type="molecule type" value="Genomic_DNA"/>
</dbReference>
<name>A0A4U5N419_STECR</name>
<gene>
    <name evidence="2" type="ORF">L596_018124</name>
</gene>
<sequence>MDFVAGDGVDVKALTKAYERKINCLKVKPLEELRRRVFHSASFTRTLSACAEALEHEESSKRARTCEENVDPFENDEAEVSRPQKGQSQQNSPRTDARFTGKLVYYPIGYNYRLAEEFRVVLEEFREALRLKKNLLKPAEEFPFQLPEKEAPPNPDDLLKNARRKLKRAVSCHSALFYEL</sequence>